<evidence type="ECO:0000313" key="6">
    <source>
        <dbReference type="Proteomes" id="UP001338125"/>
    </source>
</evidence>
<sequence length="500" mass="54815">MAAAKSTPAVAEQPIPPSSPPPPPQPLPPPPQKDPQAGQGTLARTLSTVFWTPPWLRWNHDVPYELTWSLNILFACVAAFGAANMYYTHPILHILADDFGVSDERASLVPTMVQAGYAAGLLFICPVGDLLPRRPLIIFLSFITAMVWLGCTITKSFEAFMGLHFIVGAFNVTPQLMFPLAVRYAPLRHRPTMTAITLSGILFGILVARLLAGIITEYASWRIVYWVSFGLQMVLLLLIFLFVPNFPVLHPGVSYPRILLKIATMPFRYPVLVQQSLIAFLVMAMFTSFWTTLTFQLSDRFHLSTLVIGLFALVGLSPVVLNPVVSRFVMSRIHPSGTLILGHVLLIGVICIGTFVGNFSIAGTVIWACLGDLGMNIVVVSNRMSFAHVEPTAQNAVNSVYMVFSFCGQLFGTALGNSLYADGGWIRAGVFSIGIVGGSLLLVLLRGPHEKGWIGWRGGWELRTGKLKKEEEEEAAPRHSDEETAVPEISSREEKVSEKA</sequence>
<dbReference type="EMBL" id="JAVFKD010000012">
    <property type="protein sequence ID" value="KAK5993558.1"/>
    <property type="molecule type" value="Genomic_DNA"/>
</dbReference>
<keyword evidence="3" id="KW-1133">Transmembrane helix</keyword>
<feature type="transmembrane region" description="Helical" evidence="3">
    <location>
        <begin position="400"/>
        <end position="419"/>
    </location>
</feature>
<feature type="transmembrane region" description="Helical" evidence="3">
    <location>
        <begin position="194"/>
        <end position="211"/>
    </location>
</feature>
<feature type="region of interest" description="Disordered" evidence="2">
    <location>
        <begin position="1"/>
        <end position="39"/>
    </location>
</feature>
<dbReference type="Pfam" id="PF07690">
    <property type="entry name" value="MFS_1"/>
    <property type="match status" value="1"/>
</dbReference>
<evidence type="ECO:0000313" key="5">
    <source>
        <dbReference type="EMBL" id="KAK5993558.1"/>
    </source>
</evidence>
<keyword evidence="3" id="KW-0472">Membrane</keyword>
<feature type="region of interest" description="Disordered" evidence="2">
    <location>
        <begin position="468"/>
        <end position="500"/>
    </location>
</feature>
<dbReference type="InterPro" id="IPR036259">
    <property type="entry name" value="MFS_trans_sf"/>
</dbReference>
<feature type="transmembrane region" description="Helical" evidence="3">
    <location>
        <begin position="337"/>
        <end position="355"/>
    </location>
</feature>
<gene>
    <name evidence="5" type="ORF">PT974_06992</name>
</gene>
<feature type="compositionally biased region" description="Basic and acidic residues" evidence="2">
    <location>
        <begin position="468"/>
        <end position="482"/>
    </location>
</feature>
<feature type="compositionally biased region" description="Basic and acidic residues" evidence="2">
    <location>
        <begin position="490"/>
        <end position="500"/>
    </location>
</feature>
<keyword evidence="6" id="KW-1185">Reference proteome</keyword>
<evidence type="ECO:0000256" key="3">
    <source>
        <dbReference type="SAM" id="Phobius"/>
    </source>
</evidence>
<organism evidence="5 6">
    <name type="scientific">Cladobotryum mycophilum</name>
    <dbReference type="NCBI Taxonomy" id="491253"/>
    <lineage>
        <taxon>Eukaryota</taxon>
        <taxon>Fungi</taxon>
        <taxon>Dikarya</taxon>
        <taxon>Ascomycota</taxon>
        <taxon>Pezizomycotina</taxon>
        <taxon>Sordariomycetes</taxon>
        <taxon>Hypocreomycetidae</taxon>
        <taxon>Hypocreales</taxon>
        <taxon>Hypocreaceae</taxon>
        <taxon>Cladobotryum</taxon>
    </lineage>
</organism>
<comment type="subcellular location">
    <subcellularLocation>
        <location evidence="1">Membrane</location>
        <topology evidence="1">Multi-pass membrane protein</topology>
    </subcellularLocation>
</comment>
<feature type="transmembrane region" description="Helical" evidence="3">
    <location>
        <begin position="66"/>
        <end position="87"/>
    </location>
</feature>
<feature type="transmembrane region" description="Helical" evidence="3">
    <location>
        <begin position="136"/>
        <end position="157"/>
    </location>
</feature>
<feature type="transmembrane region" description="Helical" evidence="3">
    <location>
        <begin position="425"/>
        <end position="445"/>
    </location>
</feature>
<dbReference type="Gene3D" id="1.20.1250.20">
    <property type="entry name" value="MFS general substrate transporter like domains"/>
    <property type="match status" value="1"/>
</dbReference>
<dbReference type="CDD" id="cd17324">
    <property type="entry name" value="MFS_NepI_like"/>
    <property type="match status" value="1"/>
</dbReference>
<comment type="caution">
    <text evidence="5">The sequence shown here is derived from an EMBL/GenBank/DDBJ whole genome shotgun (WGS) entry which is preliminary data.</text>
</comment>
<dbReference type="Proteomes" id="UP001338125">
    <property type="component" value="Unassembled WGS sequence"/>
</dbReference>
<reference evidence="5 6" key="1">
    <citation type="submission" date="2024-01" db="EMBL/GenBank/DDBJ databases">
        <title>Complete genome of Cladobotryum mycophilum ATHUM6906.</title>
        <authorList>
            <person name="Christinaki A.C."/>
            <person name="Myridakis A.I."/>
            <person name="Kouvelis V.N."/>
        </authorList>
    </citation>
    <scope>NUCLEOTIDE SEQUENCE [LARGE SCALE GENOMIC DNA]</scope>
    <source>
        <strain evidence="5 6">ATHUM6906</strain>
    </source>
</reference>
<evidence type="ECO:0000259" key="4">
    <source>
        <dbReference type="PROSITE" id="PS50850"/>
    </source>
</evidence>
<feature type="transmembrane region" description="Helical" evidence="3">
    <location>
        <begin position="223"/>
        <end position="248"/>
    </location>
</feature>
<dbReference type="InterPro" id="IPR020846">
    <property type="entry name" value="MFS_dom"/>
</dbReference>
<feature type="compositionally biased region" description="Pro residues" evidence="2">
    <location>
        <begin position="14"/>
        <end position="33"/>
    </location>
</feature>
<dbReference type="PANTHER" id="PTHR42910">
    <property type="entry name" value="TRANSPORTER SCO4007-RELATED"/>
    <property type="match status" value="1"/>
</dbReference>
<dbReference type="SUPFAM" id="SSF103473">
    <property type="entry name" value="MFS general substrate transporter"/>
    <property type="match status" value="1"/>
</dbReference>
<dbReference type="PROSITE" id="PS50850">
    <property type="entry name" value="MFS"/>
    <property type="match status" value="1"/>
</dbReference>
<accession>A0ABR0SN94</accession>
<feature type="transmembrane region" description="Helical" evidence="3">
    <location>
        <begin position="303"/>
        <end position="325"/>
    </location>
</feature>
<dbReference type="PANTHER" id="PTHR42910:SF1">
    <property type="entry name" value="MAJOR FACILITATOR SUPERFAMILY (MFS) PROFILE DOMAIN-CONTAINING PROTEIN"/>
    <property type="match status" value="1"/>
</dbReference>
<feature type="transmembrane region" description="Helical" evidence="3">
    <location>
        <begin position="163"/>
        <end position="182"/>
    </location>
</feature>
<protein>
    <submittedName>
        <fullName evidence="5">Transporter YgaY-like protein</fullName>
    </submittedName>
</protein>
<evidence type="ECO:0000256" key="1">
    <source>
        <dbReference type="ARBA" id="ARBA00004141"/>
    </source>
</evidence>
<evidence type="ECO:0000256" key="2">
    <source>
        <dbReference type="SAM" id="MobiDB-lite"/>
    </source>
</evidence>
<feature type="domain" description="Major facilitator superfamily (MFS) profile" evidence="4">
    <location>
        <begin position="70"/>
        <end position="451"/>
    </location>
</feature>
<dbReference type="InterPro" id="IPR011701">
    <property type="entry name" value="MFS"/>
</dbReference>
<name>A0ABR0SN94_9HYPO</name>
<feature type="transmembrane region" description="Helical" evidence="3">
    <location>
        <begin position="269"/>
        <end position="291"/>
    </location>
</feature>
<proteinExistence type="predicted"/>
<keyword evidence="3" id="KW-0812">Transmembrane</keyword>